<dbReference type="HAMAP" id="MF_00073">
    <property type="entry name" value="NusB"/>
    <property type="match status" value="1"/>
</dbReference>
<dbReference type="Gene3D" id="1.10.940.10">
    <property type="entry name" value="NusB-like"/>
    <property type="match status" value="1"/>
</dbReference>
<dbReference type="EMBL" id="BSFP01000024">
    <property type="protein sequence ID" value="GLL02468.1"/>
    <property type="molecule type" value="Genomic_DNA"/>
</dbReference>
<evidence type="ECO:0000256" key="6">
    <source>
        <dbReference type="HAMAP-Rule" id="MF_00073"/>
    </source>
</evidence>
<dbReference type="CDD" id="cd00619">
    <property type="entry name" value="Terminator_NusB"/>
    <property type="match status" value="1"/>
</dbReference>
<sequence>MPSSDFNDGVVDGTVTNVSTGGSFLGGDVTAQMTARRKARKRALDVLYQADLRGEKRGSVLAAYVANLDEPKPGYLPYTVRLVEGVEDHSARIDELLSSYAEGWTLERMPVVDRNLARIAVYELLYNDEIDNPVAITEAVELAETLSTDDSPRFLNGILGRIADYAT</sequence>
<keyword evidence="2 6" id="KW-0889">Transcription antitermination</keyword>
<evidence type="ECO:0000256" key="3">
    <source>
        <dbReference type="ARBA" id="ARBA00022884"/>
    </source>
</evidence>
<dbReference type="InterPro" id="IPR006027">
    <property type="entry name" value="NusB_RsmB_TIM44"/>
</dbReference>
<protein>
    <recommendedName>
        <fullName evidence="6">Transcription antitermination protein NusB</fullName>
    </recommendedName>
    <alternativeName>
        <fullName evidence="6">Antitermination factor NusB</fullName>
    </alternativeName>
</protein>
<reference evidence="8" key="1">
    <citation type="journal article" date="2014" name="Int. J. Syst. Evol. Microbiol.">
        <title>Complete genome sequence of Corynebacterium casei LMG S-19264T (=DSM 44701T), isolated from a smear-ripened cheese.</title>
        <authorList>
            <consortium name="US DOE Joint Genome Institute (JGI-PGF)"/>
            <person name="Walter F."/>
            <person name="Albersmeier A."/>
            <person name="Kalinowski J."/>
            <person name="Ruckert C."/>
        </authorList>
    </citation>
    <scope>NUCLEOTIDE SEQUENCE</scope>
    <source>
        <strain evidence="8">VKM Ac-1321</strain>
    </source>
</reference>
<gene>
    <name evidence="6 8" type="primary">nusB</name>
    <name evidence="8" type="ORF">GCM10017581_042100</name>
</gene>
<dbReference type="InterPro" id="IPR011605">
    <property type="entry name" value="NusB_fam"/>
</dbReference>
<keyword evidence="4 6" id="KW-0805">Transcription regulation</keyword>
<dbReference type="GO" id="GO:0005829">
    <property type="term" value="C:cytosol"/>
    <property type="evidence" value="ECO:0007669"/>
    <property type="project" value="TreeGrafter"/>
</dbReference>
<dbReference type="GO" id="GO:0006353">
    <property type="term" value="P:DNA-templated transcription termination"/>
    <property type="evidence" value="ECO:0007669"/>
    <property type="project" value="UniProtKB-UniRule"/>
</dbReference>
<evidence type="ECO:0000256" key="1">
    <source>
        <dbReference type="ARBA" id="ARBA00005952"/>
    </source>
</evidence>
<dbReference type="GO" id="GO:0003723">
    <property type="term" value="F:RNA binding"/>
    <property type="evidence" value="ECO:0007669"/>
    <property type="project" value="UniProtKB-UniRule"/>
</dbReference>
<accession>A0A9W6KJ43</accession>
<reference evidence="8" key="2">
    <citation type="submission" date="2023-01" db="EMBL/GenBank/DDBJ databases">
        <authorList>
            <person name="Sun Q."/>
            <person name="Evtushenko L."/>
        </authorList>
    </citation>
    <scope>NUCLEOTIDE SEQUENCE</scope>
    <source>
        <strain evidence="8">VKM Ac-1321</strain>
    </source>
</reference>
<keyword evidence="9" id="KW-1185">Reference proteome</keyword>
<dbReference type="PANTHER" id="PTHR11078">
    <property type="entry name" value="N UTILIZATION SUBSTANCE PROTEIN B-RELATED"/>
    <property type="match status" value="1"/>
</dbReference>
<organism evidence="8 9">
    <name type="scientific">Dactylosporangium matsuzakiense</name>
    <dbReference type="NCBI Taxonomy" id="53360"/>
    <lineage>
        <taxon>Bacteria</taxon>
        <taxon>Bacillati</taxon>
        <taxon>Actinomycetota</taxon>
        <taxon>Actinomycetes</taxon>
        <taxon>Micromonosporales</taxon>
        <taxon>Micromonosporaceae</taxon>
        <taxon>Dactylosporangium</taxon>
    </lineage>
</organism>
<name>A0A9W6KJ43_9ACTN</name>
<dbReference type="SUPFAM" id="SSF48013">
    <property type="entry name" value="NusB-like"/>
    <property type="match status" value="1"/>
</dbReference>
<comment type="similarity">
    <text evidence="1 6">Belongs to the NusB family.</text>
</comment>
<evidence type="ECO:0000313" key="9">
    <source>
        <dbReference type="Proteomes" id="UP001143480"/>
    </source>
</evidence>
<dbReference type="Proteomes" id="UP001143480">
    <property type="component" value="Unassembled WGS sequence"/>
</dbReference>
<comment type="function">
    <text evidence="6">Involved in transcription antitermination. Required for transcription of ribosomal RNA (rRNA) genes. Binds specifically to the boxA antiterminator sequence of the ribosomal RNA (rrn) operons.</text>
</comment>
<proteinExistence type="inferred from homology"/>
<feature type="domain" description="NusB/RsmB/TIM44" evidence="7">
    <location>
        <begin position="37"/>
        <end position="163"/>
    </location>
</feature>
<dbReference type="GO" id="GO:0031564">
    <property type="term" value="P:transcription antitermination"/>
    <property type="evidence" value="ECO:0007669"/>
    <property type="project" value="UniProtKB-KW"/>
</dbReference>
<evidence type="ECO:0000256" key="2">
    <source>
        <dbReference type="ARBA" id="ARBA00022814"/>
    </source>
</evidence>
<keyword evidence="5 6" id="KW-0804">Transcription</keyword>
<evidence type="ECO:0000256" key="4">
    <source>
        <dbReference type="ARBA" id="ARBA00023015"/>
    </source>
</evidence>
<evidence type="ECO:0000313" key="8">
    <source>
        <dbReference type="EMBL" id="GLL02468.1"/>
    </source>
</evidence>
<keyword evidence="3 6" id="KW-0694">RNA-binding</keyword>
<dbReference type="AlphaFoldDB" id="A0A9W6KJ43"/>
<evidence type="ECO:0000259" key="7">
    <source>
        <dbReference type="Pfam" id="PF01029"/>
    </source>
</evidence>
<comment type="caution">
    <text evidence="8">The sequence shown here is derived from an EMBL/GenBank/DDBJ whole genome shotgun (WGS) entry which is preliminary data.</text>
</comment>
<dbReference type="InterPro" id="IPR035926">
    <property type="entry name" value="NusB-like_sf"/>
</dbReference>
<dbReference type="PANTHER" id="PTHR11078:SF3">
    <property type="entry name" value="ANTITERMINATION NUSB DOMAIN-CONTAINING PROTEIN"/>
    <property type="match status" value="1"/>
</dbReference>
<dbReference type="NCBIfam" id="TIGR01951">
    <property type="entry name" value="nusB"/>
    <property type="match status" value="1"/>
</dbReference>
<evidence type="ECO:0000256" key="5">
    <source>
        <dbReference type="ARBA" id="ARBA00023163"/>
    </source>
</evidence>
<dbReference type="Pfam" id="PF01029">
    <property type="entry name" value="NusB"/>
    <property type="match status" value="1"/>
</dbReference>